<dbReference type="AlphaFoldDB" id="A0A4Z1E3I3"/>
<name>A0A4Z1E3I3_9MICO</name>
<protein>
    <submittedName>
        <fullName evidence="1">Uncharacterized protein</fullName>
    </submittedName>
</protein>
<evidence type="ECO:0000313" key="1">
    <source>
        <dbReference type="EMBL" id="TGO05023.1"/>
    </source>
</evidence>
<accession>A0A4Z1E3I3</accession>
<sequence length="41" mass="4502">MRRRDDVPLEPEAFGRVDDERVELLTGFLDGGLLAATGRAS</sequence>
<keyword evidence="2" id="KW-1185">Reference proteome</keyword>
<organism evidence="1 2">
    <name type="scientific">Serinibacter arcticus</name>
    <dbReference type="NCBI Taxonomy" id="1655435"/>
    <lineage>
        <taxon>Bacteria</taxon>
        <taxon>Bacillati</taxon>
        <taxon>Actinomycetota</taxon>
        <taxon>Actinomycetes</taxon>
        <taxon>Micrococcales</taxon>
        <taxon>Beutenbergiaceae</taxon>
        <taxon>Serinibacter</taxon>
    </lineage>
</organism>
<evidence type="ECO:0000313" key="2">
    <source>
        <dbReference type="Proteomes" id="UP000297318"/>
    </source>
</evidence>
<proteinExistence type="predicted"/>
<dbReference type="EMBL" id="RHPJ01000002">
    <property type="protein sequence ID" value="TGO05023.1"/>
    <property type="molecule type" value="Genomic_DNA"/>
</dbReference>
<dbReference type="Proteomes" id="UP000297318">
    <property type="component" value="Unassembled WGS sequence"/>
</dbReference>
<comment type="caution">
    <text evidence="1">The sequence shown here is derived from an EMBL/GenBank/DDBJ whole genome shotgun (WGS) entry which is preliminary data.</text>
</comment>
<gene>
    <name evidence="1" type="ORF">SERN_1027</name>
</gene>
<reference evidence="1 2" key="1">
    <citation type="submission" date="2018-11" db="EMBL/GenBank/DDBJ databases">
        <title>Complete genome sequencing of the Actinobacteria Serinibacter sp. K3-2.</title>
        <authorList>
            <person name="Rakitin A.L."/>
            <person name="Beletsky A.V."/>
            <person name="Mardanov A.V."/>
            <person name="Ravin N.V."/>
            <person name="Gromova A.S."/>
            <person name="Filippova S.N."/>
            <person name="Gal'Chenko V.F."/>
        </authorList>
    </citation>
    <scope>NUCLEOTIDE SEQUENCE [LARGE SCALE GENOMIC DNA]</scope>
    <source>
        <strain evidence="1 2">K3-2</strain>
    </source>
</reference>